<dbReference type="SMART" id="SM00438">
    <property type="entry name" value="ZnF_NFX"/>
    <property type="match status" value="8"/>
</dbReference>
<dbReference type="InterPro" id="IPR001374">
    <property type="entry name" value="R3H_dom"/>
</dbReference>
<keyword evidence="6" id="KW-0862">Zinc</keyword>
<feature type="compositionally biased region" description="Polar residues" evidence="10">
    <location>
        <begin position="114"/>
        <end position="125"/>
    </location>
</feature>
<dbReference type="PANTHER" id="PTHR12360:SF12">
    <property type="entry name" value="TRANSCRIPTIONAL REPRESSOR NF-X1"/>
    <property type="match status" value="1"/>
</dbReference>
<evidence type="ECO:0000256" key="1">
    <source>
        <dbReference type="ARBA" id="ARBA00004123"/>
    </source>
</evidence>
<keyword evidence="3" id="KW-0479">Metal-binding</keyword>
<dbReference type="PANTHER" id="PTHR12360">
    <property type="entry name" value="NUCLEAR TRANSCRIPTION FACTOR, X-BOX BINDING 1 NFX1"/>
    <property type="match status" value="1"/>
</dbReference>
<sequence length="1143" mass="125001">MTDASTFTLPVTDPASASANKKKPFKPASTTPQPGDGAYLAAQHQNRQNGMNQQGQINGNGSNGYRKKEWQSISHGGPSRYSGNVGGIKHNHPSQAQHRPFNRSRQNGDGPVNNGASQSNGSVSYLSHRLRPNHSVSRPMNHNRPNDNQQDGLSKPAASVKRPQLQQAASLDAEAPSFTPGAVFLVSELDPLENGVNNTPTDQPASIFKKKNDRNNQRQKQKKDEKDGQTEGSVQAAVSSRKAAFQQSNKLTKTRSRSSVEGAKPSPLINAPPREKRKKDEPDDLVSRLTRGLKQRPFLECPICFNSITPSQQTWSCLPPDHAPEASSSLTLQPNPITGSTSTSNYYSACYTPFHLDCIQDWANRSLEEEEKKARNAGREDEDIAWRCPGCQKRRAERVAGYRCFCGRLSHPPTSTSAPHSCNDTCARKRPKCSHPCPLACHPGPCPPCQVALVVPCPSHHTPLTVKCSAATTNNSALSPVCDEPCARQLNCGNKDHECEQLCHYGPCKPCEAREVARCYCGQDEKDVECGWGRENDKVCKRLDDIGEEGTWWGKYDCSRPCDRLFDCGVHPCKEACHPHPVHPLHCPLSPDVITHCACGTTTLSSLGAARKDCLAPIPTCSAKCPKSRPCGHACPKKCHTGPCPPCHEEVIRTCRCGQSQLLVPCDELRERAERGEGEVTCERVCKALRSCGRHECGRLCCPLWEQAFRSKKQRNEDYNPYTEDDLHKCHLTCGKLLSCGTHTCPKPDHKGPCGRCLQASYDELICHCGNTVVYPPVACGTIIKCIYPCDRPAPACGHPKSPHSCHENPECPPCPYLTNKPCACGKDPAVKNVRCSQDRVSCGQQCGELLRCGYHKCAKLCHRPGECESCTQVCGKPKRICKHPCTTTCHAPAKCPENDPCQAIVTQSCACGHLQSRTSCGASTSNPRSREVEQLKCNSECAVRQRNARLADALGIKQSERGLESYGDELKTFAIQNHGFVKMVENTFEEFIKGTRQSMVLPHMPPAKRVFVMSLAEHYRLTRELIDQEPNRSVQIRRRVDTRLPNPLLSSAVASTTSAPAQTRLVTNLGGAWGKSSGSTAASVVAGATTTGSSSSMWRNTSGSSSNRPSRIPTPVAPVSREQSRPVETKVGDGEDDWDVDL</sequence>
<dbReference type="GO" id="GO:0000981">
    <property type="term" value="F:DNA-binding transcription factor activity, RNA polymerase II-specific"/>
    <property type="evidence" value="ECO:0007669"/>
    <property type="project" value="TreeGrafter"/>
</dbReference>
<evidence type="ECO:0000256" key="7">
    <source>
        <dbReference type="ARBA" id="ARBA00023015"/>
    </source>
</evidence>
<feature type="domain" description="R3H" evidence="11">
    <location>
        <begin position="979"/>
        <end position="1041"/>
    </location>
</feature>
<accession>A0A1B9IEI3</accession>
<dbReference type="SUPFAM" id="SSF82708">
    <property type="entry name" value="R3H domain"/>
    <property type="match status" value="1"/>
</dbReference>
<evidence type="ECO:0000256" key="4">
    <source>
        <dbReference type="ARBA" id="ARBA00022737"/>
    </source>
</evidence>
<dbReference type="EMBL" id="KV700106">
    <property type="protein sequence ID" value="OCF53945.1"/>
    <property type="molecule type" value="Genomic_DNA"/>
</dbReference>
<dbReference type="GO" id="GO:0000977">
    <property type="term" value="F:RNA polymerase II transcription regulatory region sequence-specific DNA binding"/>
    <property type="evidence" value="ECO:0007669"/>
    <property type="project" value="TreeGrafter"/>
</dbReference>
<dbReference type="Gene3D" id="3.30.1370.50">
    <property type="entry name" value="R3H-like domain"/>
    <property type="match status" value="1"/>
</dbReference>
<evidence type="ECO:0000256" key="8">
    <source>
        <dbReference type="ARBA" id="ARBA00023163"/>
    </source>
</evidence>
<feature type="region of interest" description="Disordered" evidence="10">
    <location>
        <begin position="1089"/>
        <end position="1143"/>
    </location>
</feature>
<evidence type="ECO:0000313" key="13">
    <source>
        <dbReference type="Proteomes" id="UP000092583"/>
    </source>
</evidence>
<feature type="compositionally biased region" description="Basic residues" evidence="10">
    <location>
        <begin position="208"/>
        <end position="221"/>
    </location>
</feature>
<keyword evidence="4" id="KW-0677">Repeat</keyword>
<feature type="compositionally biased region" description="Polar residues" evidence="10">
    <location>
        <begin position="1098"/>
        <end position="1110"/>
    </location>
</feature>
<proteinExistence type="inferred from homology"/>
<feature type="compositionally biased region" description="Polar residues" evidence="10">
    <location>
        <begin position="1"/>
        <end position="19"/>
    </location>
</feature>
<keyword evidence="9" id="KW-0539">Nucleus</keyword>
<dbReference type="Pfam" id="PF01424">
    <property type="entry name" value="R3H"/>
    <property type="match status" value="1"/>
</dbReference>
<dbReference type="InterPro" id="IPR000967">
    <property type="entry name" value="Znf_NFX1"/>
</dbReference>
<dbReference type="STRING" id="1331196.A0A1B9IEI3"/>
<feature type="compositionally biased region" description="Polar residues" evidence="10">
    <location>
        <begin position="195"/>
        <end position="204"/>
    </location>
</feature>
<feature type="region of interest" description="Disordered" evidence="10">
    <location>
        <begin position="1"/>
        <end position="174"/>
    </location>
</feature>
<organism evidence="12 13">
    <name type="scientific">Kwoniella mangroviensis CBS 10435</name>
    <dbReference type="NCBI Taxonomy" id="1331196"/>
    <lineage>
        <taxon>Eukaryota</taxon>
        <taxon>Fungi</taxon>
        <taxon>Dikarya</taxon>
        <taxon>Basidiomycota</taxon>
        <taxon>Agaricomycotina</taxon>
        <taxon>Tremellomycetes</taxon>
        <taxon>Tremellales</taxon>
        <taxon>Cryptococcaceae</taxon>
        <taxon>Kwoniella</taxon>
    </lineage>
</organism>
<dbReference type="OrthoDB" id="6512771at2759"/>
<reference evidence="13" key="2">
    <citation type="submission" date="2013-12" db="EMBL/GenBank/DDBJ databases">
        <title>Evolution of pathogenesis and genome organization in the Tremellales.</title>
        <authorList>
            <person name="Cuomo C."/>
            <person name="Litvintseva A."/>
            <person name="Heitman J."/>
            <person name="Chen Y."/>
            <person name="Sun S."/>
            <person name="Springer D."/>
            <person name="Dromer F."/>
            <person name="Young S."/>
            <person name="Zeng Q."/>
            <person name="Chapman S."/>
            <person name="Gujja S."/>
            <person name="Saif S."/>
            <person name="Birren B."/>
        </authorList>
    </citation>
    <scope>NUCLEOTIDE SEQUENCE [LARGE SCALE GENOMIC DNA]</scope>
    <source>
        <strain evidence="13">CBS 10435</strain>
    </source>
</reference>
<dbReference type="InterPro" id="IPR036867">
    <property type="entry name" value="R3H_dom_sf"/>
</dbReference>
<dbReference type="GO" id="GO:0008270">
    <property type="term" value="F:zinc ion binding"/>
    <property type="evidence" value="ECO:0007669"/>
    <property type="project" value="UniProtKB-KW"/>
</dbReference>
<comment type="similarity">
    <text evidence="2">Belongs to the NFX1 family.</text>
</comment>
<evidence type="ECO:0000259" key="11">
    <source>
        <dbReference type="PROSITE" id="PS51061"/>
    </source>
</evidence>
<gene>
    <name evidence="12" type="ORF">L486_08560</name>
</gene>
<dbReference type="CDD" id="cd06008">
    <property type="entry name" value="NF-X1-zinc-finger"/>
    <property type="match status" value="6"/>
</dbReference>
<feature type="compositionally biased region" description="Basic and acidic residues" evidence="10">
    <location>
        <begin position="1123"/>
        <end position="1134"/>
    </location>
</feature>
<evidence type="ECO:0000256" key="2">
    <source>
        <dbReference type="ARBA" id="ARBA00007269"/>
    </source>
</evidence>
<reference evidence="12 13" key="1">
    <citation type="submission" date="2013-07" db="EMBL/GenBank/DDBJ databases">
        <title>The Genome Sequence of Kwoniella mangroviensis CBS10435.</title>
        <authorList>
            <consortium name="The Broad Institute Genome Sequencing Platform"/>
            <person name="Cuomo C."/>
            <person name="Litvintseva A."/>
            <person name="Chen Y."/>
            <person name="Heitman J."/>
            <person name="Sun S."/>
            <person name="Springer D."/>
            <person name="Dromer F."/>
            <person name="Young S.K."/>
            <person name="Zeng Q."/>
            <person name="Gargeya S."/>
            <person name="Fitzgerald M."/>
            <person name="Abouelleil A."/>
            <person name="Alvarado L."/>
            <person name="Berlin A.M."/>
            <person name="Chapman S.B."/>
            <person name="Dewar J."/>
            <person name="Goldberg J."/>
            <person name="Griggs A."/>
            <person name="Gujja S."/>
            <person name="Hansen M."/>
            <person name="Howarth C."/>
            <person name="Imamovic A."/>
            <person name="Larimer J."/>
            <person name="McCowan C."/>
            <person name="Murphy C."/>
            <person name="Pearson M."/>
            <person name="Priest M."/>
            <person name="Roberts A."/>
            <person name="Saif S."/>
            <person name="Shea T."/>
            <person name="Sykes S."/>
            <person name="Wortman J."/>
            <person name="Nusbaum C."/>
            <person name="Birren B."/>
        </authorList>
    </citation>
    <scope>NUCLEOTIDE SEQUENCE [LARGE SCALE GENOMIC DNA]</scope>
    <source>
        <strain evidence="12 13">CBS 10435</strain>
    </source>
</reference>
<dbReference type="GO" id="GO:0000122">
    <property type="term" value="P:negative regulation of transcription by RNA polymerase II"/>
    <property type="evidence" value="ECO:0007669"/>
    <property type="project" value="TreeGrafter"/>
</dbReference>
<feature type="compositionally biased region" description="Low complexity" evidence="10">
    <location>
        <begin position="43"/>
        <end position="64"/>
    </location>
</feature>
<dbReference type="Proteomes" id="UP000092583">
    <property type="component" value="Unassembled WGS sequence"/>
</dbReference>
<name>A0A1B9IEI3_9TREE</name>
<feature type="compositionally biased region" description="Polar residues" evidence="10">
    <location>
        <begin position="93"/>
        <end position="107"/>
    </location>
</feature>
<evidence type="ECO:0000256" key="10">
    <source>
        <dbReference type="SAM" id="MobiDB-lite"/>
    </source>
</evidence>
<keyword evidence="8" id="KW-0804">Transcription</keyword>
<evidence type="ECO:0000313" key="12">
    <source>
        <dbReference type="EMBL" id="OCF53945.1"/>
    </source>
</evidence>
<dbReference type="CDD" id="cd02325">
    <property type="entry name" value="R3H"/>
    <property type="match status" value="1"/>
</dbReference>
<comment type="subcellular location">
    <subcellularLocation>
        <location evidence="1">Nucleus</location>
    </subcellularLocation>
</comment>
<dbReference type="AlphaFoldDB" id="A0A1B9IEI3"/>
<keyword evidence="7" id="KW-0805">Transcription regulation</keyword>
<evidence type="ECO:0000256" key="6">
    <source>
        <dbReference type="ARBA" id="ARBA00022833"/>
    </source>
</evidence>
<evidence type="ECO:0000256" key="9">
    <source>
        <dbReference type="ARBA" id="ARBA00023242"/>
    </source>
</evidence>
<dbReference type="PROSITE" id="PS51061">
    <property type="entry name" value="R3H"/>
    <property type="match status" value="1"/>
</dbReference>
<evidence type="ECO:0000256" key="5">
    <source>
        <dbReference type="ARBA" id="ARBA00022771"/>
    </source>
</evidence>
<dbReference type="InterPro" id="IPR034078">
    <property type="entry name" value="NFX1_fam"/>
</dbReference>
<keyword evidence="13" id="KW-1185">Reference proteome</keyword>
<feature type="region of interest" description="Disordered" evidence="10">
    <location>
        <begin position="194"/>
        <end position="283"/>
    </location>
</feature>
<keyword evidence="5" id="KW-0863">Zinc-finger</keyword>
<evidence type="ECO:0000256" key="3">
    <source>
        <dbReference type="ARBA" id="ARBA00022723"/>
    </source>
</evidence>
<dbReference type="GO" id="GO:0005634">
    <property type="term" value="C:nucleus"/>
    <property type="evidence" value="ECO:0007669"/>
    <property type="project" value="UniProtKB-SubCell"/>
</dbReference>
<protein>
    <submittedName>
        <fullName evidence="12">Transcriptional repressor NF-X1</fullName>
    </submittedName>
</protein>